<gene>
    <name evidence="2" type="ORF">QR685DRAFT_476724</name>
</gene>
<evidence type="ECO:0000256" key="1">
    <source>
        <dbReference type="SAM" id="MobiDB-lite"/>
    </source>
</evidence>
<keyword evidence="3" id="KW-1185">Reference proteome</keyword>
<reference evidence="2 3" key="1">
    <citation type="submission" date="2023-09" db="EMBL/GenBank/DDBJ databases">
        <title>Multi-omics analysis of a traditional fermented food reveals byproduct-associated fungal strains for waste-to-food upcycling.</title>
        <authorList>
            <consortium name="Lawrence Berkeley National Laboratory"/>
            <person name="Rekdal V.M."/>
            <person name="Villalobos-Escobedo J.M."/>
            <person name="Rodriguez-Valeron N."/>
            <person name="Garcia M.O."/>
            <person name="Vasquez D.P."/>
            <person name="Damayanti I."/>
            <person name="Sorensen P.M."/>
            <person name="Baidoo E.E."/>
            <person name="De Carvalho A.C."/>
            <person name="Riley R."/>
            <person name="Lipzen A."/>
            <person name="He G."/>
            <person name="Yan M."/>
            <person name="Haridas S."/>
            <person name="Daum C."/>
            <person name="Yoshinaga Y."/>
            <person name="Ng V."/>
            <person name="Grigoriev I.V."/>
            <person name="Munk R."/>
            <person name="Nuraida L."/>
            <person name="Wijaya C.H."/>
            <person name="Morales P.-C."/>
            <person name="Keasling J.D."/>
        </authorList>
    </citation>
    <scope>NUCLEOTIDE SEQUENCE [LARGE SCALE GENOMIC DNA]</scope>
    <source>
        <strain evidence="2 3">FGSC 2613</strain>
    </source>
</reference>
<evidence type="ECO:0000313" key="3">
    <source>
        <dbReference type="Proteomes" id="UP001451303"/>
    </source>
</evidence>
<evidence type="ECO:0000313" key="2">
    <source>
        <dbReference type="EMBL" id="KAL0469614.1"/>
    </source>
</evidence>
<feature type="compositionally biased region" description="Basic and acidic residues" evidence="1">
    <location>
        <begin position="63"/>
        <end position="73"/>
    </location>
</feature>
<protein>
    <submittedName>
        <fullName evidence="2">Uncharacterized protein</fullName>
    </submittedName>
</protein>
<comment type="caution">
    <text evidence="2">The sequence shown here is derived from an EMBL/GenBank/DDBJ whole genome shotgun (WGS) entry which is preliminary data.</text>
</comment>
<sequence length="73" mass="8559">MRLSVPQEWLLWMTKTTSRFRYRINPDAALTFQLCASMQPVSAQPARVQPAEPRRLRGRPRKVRVDANPEEHD</sequence>
<accession>A0ABR3DAA1</accession>
<name>A0ABR3DAA1_NEUIN</name>
<organism evidence="2 3">
    <name type="scientific">Neurospora intermedia</name>
    <dbReference type="NCBI Taxonomy" id="5142"/>
    <lineage>
        <taxon>Eukaryota</taxon>
        <taxon>Fungi</taxon>
        <taxon>Dikarya</taxon>
        <taxon>Ascomycota</taxon>
        <taxon>Pezizomycotina</taxon>
        <taxon>Sordariomycetes</taxon>
        <taxon>Sordariomycetidae</taxon>
        <taxon>Sordariales</taxon>
        <taxon>Sordariaceae</taxon>
        <taxon>Neurospora</taxon>
    </lineage>
</organism>
<dbReference type="EMBL" id="JAVLET010000005">
    <property type="protein sequence ID" value="KAL0469614.1"/>
    <property type="molecule type" value="Genomic_DNA"/>
</dbReference>
<feature type="region of interest" description="Disordered" evidence="1">
    <location>
        <begin position="41"/>
        <end position="73"/>
    </location>
</feature>
<proteinExistence type="predicted"/>
<dbReference type="Proteomes" id="UP001451303">
    <property type="component" value="Unassembled WGS sequence"/>
</dbReference>
<feature type="non-terminal residue" evidence="2">
    <location>
        <position position="73"/>
    </location>
</feature>